<protein>
    <submittedName>
        <fullName evidence="2">Transposase</fullName>
    </submittedName>
</protein>
<dbReference type="Proteomes" id="UP000492821">
    <property type="component" value="Unassembled WGS sequence"/>
</dbReference>
<accession>A0A7E4W4D9</accession>
<dbReference type="AlphaFoldDB" id="A0A7E4W4D9"/>
<proteinExistence type="predicted"/>
<evidence type="ECO:0000313" key="1">
    <source>
        <dbReference type="Proteomes" id="UP000492821"/>
    </source>
</evidence>
<sequence length="76" mass="8835">MELYKTNPQANWAAMDITFSMININTPCQTNVFNRRNIKFMMAGEFFKLMIHFRSKLQCTPLGGHAKPRFASAFMK</sequence>
<evidence type="ECO:0000313" key="2">
    <source>
        <dbReference type="WBParaSite" id="Pan_g6886.t1"/>
    </source>
</evidence>
<dbReference type="WBParaSite" id="Pan_g6886.t1">
    <property type="protein sequence ID" value="Pan_g6886.t1"/>
    <property type="gene ID" value="Pan_g6886"/>
</dbReference>
<keyword evidence="1" id="KW-1185">Reference proteome</keyword>
<reference evidence="2" key="2">
    <citation type="submission" date="2020-10" db="UniProtKB">
        <authorList>
            <consortium name="WormBaseParasite"/>
        </authorList>
    </citation>
    <scope>IDENTIFICATION</scope>
</reference>
<reference evidence="1" key="1">
    <citation type="journal article" date="2013" name="Genetics">
        <title>The draft genome and transcriptome of Panagrellus redivivus are shaped by the harsh demands of a free-living lifestyle.</title>
        <authorList>
            <person name="Srinivasan J."/>
            <person name="Dillman A.R."/>
            <person name="Macchietto M.G."/>
            <person name="Heikkinen L."/>
            <person name="Lakso M."/>
            <person name="Fracchia K.M."/>
            <person name="Antoshechkin I."/>
            <person name="Mortazavi A."/>
            <person name="Wong G."/>
            <person name="Sternberg P.W."/>
        </authorList>
    </citation>
    <scope>NUCLEOTIDE SEQUENCE [LARGE SCALE GENOMIC DNA]</scope>
    <source>
        <strain evidence="1">MT8872</strain>
    </source>
</reference>
<name>A0A7E4W4D9_PANRE</name>
<organism evidence="1 2">
    <name type="scientific">Panagrellus redivivus</name>
    <name type="common">Microworm</name>
    <dbReference type="NCBI Taxonomy" id="6233"/>
    <lineage>
        <taxon>Eukaryota</taxon>
        <taxon>Metazoa</taxon>
        <taxon>Ecdysozoa</taxon>
        <taxon>Nematoda</taxon>
        <taxon>Chromadorea</taxon>
        <taxon>Rhabditida</taxon>
        <taxon>Tylenchina</taxon>
        <taxon>Panagrolaimomorpha</taxon>
        <taxon>Panagrolaimoidea</taxon>
        <taxon>Panagrolaimidae</taxon>
        <taxon>Panagrellus</taxon>
    </lineage>
</organism>